<organism evidence="3 4">
    <name type="scientific">Cannabis sativa</name>
    <name type="common">Hemp</name>
    <name type="synonym">Marijuana</name>
    <dbReference type="NCBI Taxonomy" id="3483"/>
    <lineage>
        <taxon>Eukaryota</taxon>
        <taxon>Viridiplantae</taxon>
        <taxon>Streptophyta</taxon>
        <taxon>Embryophyta</taxon>
        <taxon>Tracheophyta</taxon>
        <taxon>Spermatophyta</taxon>
        <taxon>Magnoliopsida</taxon>
        <taxon>eudicotyledons</taxon>
        <taxon>Gunneridae</taxon>
        <taxon>Pentapetalae</taxon>
        <taxon>rosids</taxon>
        <taxon>fabids</taxon>
        <taxon>Rosales</taxon>
        <taxon>Cannabaceae</taxon>
        <taxon>Cannabis</taxon>
    </lineage>
</organism>
<dbReference type="SUPFAM" id="SSF48317">
    <property type="entry name" value="Acid phosphatase/Vanadium-dependent haloperoxidase"/>
    <property type="match status" value="1"/>
</dbReference>
<dbReference type="InterPro" id="IPR036938">
    <property type="entry name" value="PAP2/HPO_sf"/>
</dbReference>
<sequence>MDSSSSSSAAESSTTAGATTSPLLLGALISIDSKVSFHLHTLCRPFLPHFILLLLELSADFRLFFPISLSLLPARQLRPFLIPFLLGLVLDLALVGLIKVIVRRSRPHYNPTMNVAISVDHFSFPSGHSSRVFFVASLVHLSASVFVDALTAEGKVVNLLIAFVWVWAAATSASRVLLGRHFVVDVFAGALLGILEGYVRNPSFSATNNWAGVNSDFPFKKLDAIGSFPTTPPFVDPENGSPSLGTLLSNYLTPNSHPYETYKLHVVSSFPRAILLTCSSQTEDQEEVVGQSSIFNQIFGWRTKMVTMKLDLQVIDGFSENLL</sequence>
<protein>
    <recommendedName>
        <fullName evidence="2">Phosphatidic acid phosphatase type 2/haloperoxidase domain-containing protein</fullName>
    </recommendedName>
</protein>
<accession>A0A7J6E0B5</accession>
<feature type="transmembrane region" description="Helical" evidence="1">
    <location>
        <begin position="80"/>
        <end position="102"/>
    </location>
</feature>
<evidence type="ECO:0000313" key="4">
    <source>
        <dbReference type="Proteomes" id="UP000525078"/>
    </source>
</evidence>
<feature type="domain" description="Phosphatidic acid phosphatase type 2/haloperoxidase" evidence="2">
    <location>
        <begin position="81"/>
        <end position="201"/>
    </location>
</feature>
<reference evidence="3 4" key="1">
    <citation type="journal article" date="2020" name="bioRxiv">
        <title>Sequence and annotation of 42 cannabis genomes reveals extensive copy number variation in cannabinoid synthesis and pathogen resistance genes.</title>
        <authorList>
            <person name="Mckernan K.J."/>
            <person name="Helbert Y."/>
            <person name="Kane L.T."/>
            <person name="Ebling H."/>
            <person name="Zhang L."/>
            <person name="Liu B."/>
            <person name="Eaton Z."/>
            <person name="Mclaughlin S."/>
            <person name="Kingan S."/>
            <person name="Baybayan P."/>
            <person name="Concepcion G."/>
            <person name="Jordan M."/>
            <person name="Riva A."/>
            <person name="Barbazuk W."/>
            <person name="Harkins T."/>
        </authorList>
    </citation>
    <scope>NUCLEOTIDE SEQUENCE [LARGE SCALE GENOMIC DNA]</scope>
    <source>
        <strain evidence="4">cv. Jamaican Lion 4</strain>
        <tissue evidence="3">Leaf</tissue>
    </source>
</reference>
<dbReference type="PANTHER" id="PTHR14969:SF13">
    <property type="entry name" value="AT30094P"/>
    <property type="match status" value="1"/>
</dbReference>
<keyword evidence="1" id="KW-1133">Transmembrane helix</keyword>
<dbReference type="Proteomes" id="UP000525078">
    <property type="component" value="Unassembled WGS sequence"/>
</dbReference>
<feature type="transmembrane region" description="Helical" evidence="1">
    <location>
        <begin position="156"/>
        <end position="178"/>
    </location>
</feature>
<evidence type="ECO:0000259" key="2">
    <source>
        <dbReference type="SMART" id="SM00014"/>
    </source>
</evidence>
<dbReference type="Gene3D" id="1.20.144.10">
    <property type="entry name" value="Phosphatidic acid phosphatase type 2/haloperoxidase"/>
    <property type="match status" value="1"/>
</dbReference>
<dbReference type="AlphaFoldDB" id="A0A7J6E0B5"/>
<evidence type="ECO:0000256" key="1">
    <source>
        <dbReference type="SAM" id="Phobius"/>
    </source>
</evidence>
<gene>
    <name evidence="3" type="ORF">F8388_021920</name>
</gene>
<keyword evidence="1" id="KW-0812">Transmembrane</keyword>
<comment type="caution">
    <text evidence="3">The sequence shown here is derived from an EMBL/GenBank/DDBJ whole genome shotgun (WGS) entry which is preliminary data.</text>
</comment>
<evidence type="ECO:0000313" key="3">
    <source>
        <dbReference type="EMBL" id="KAF4351855.1"/>
    </source>
</evidence>
<dbReference type="Pfam" id="PF01569">
    <property type="entry name" value="PAP2"/>
    <property type="match status" value="1"/>
</dbReference>
<dbReference type="SMART" id="SM00014">
    <property type="entry name" value="acidPPc"/>
    <property type="match status" value="1"/>
</dbReference>
<dbReference type="InterPro" id="IPR000326">
    <property type="entry name" value="PAP2/HPO"/>
</dbReference>
<dbReference type="GO" id="GO:0042392">
    <property type="term" value="F:sphingosine-1-phosphate phosphatase activity"/>
    <property type="evidence" value="ECO:0007669"/>
    <property type="project" value="TreeGrafter"/>
</dbReference>
<dbReference type="PANTHER" id="PTHR14969">
    <property type="entry name" value="SPHINGOSINE-1-PHOSPHATE PHOSPHOHYDROLASE"/>
    <property type="match status" value="1"/>
</dbReference>
<name>A0A7J6E0B5_CANSA</name>
<keyword evidence="1" id="KW-0472">Membrane</keyword>
<dbReference type="EMBL" id="JAATIP010000327">
    <property type="protein sequence ID" value="KAF4351855.1"/>
    <property type="molecule type" value="Genomic_DNA"/>
</dbReference>
<proteinExistence type="predicted"/>